<accession>A0A6A6EE26</accession>
<dbReference type="OrthoDB" id="626167at2759"/>
<dbReference type="Pfam" id="PF00931">
    <property type="entry name" value="NB-ARC"/>
    <property type="match status" value="1"/>
</dbReference>
<dbReference type="InterPro" id="IPR053137">
    <property type="entry name" value="NLR-like"/>
</dbReference>
<proteinExistence type="predicted"/>
<dbReference type="GO" id="GO:0043531">
    <property type="term" value="F:ADP binding"/>
    <property type="evidence" value="ECO:0007669"/>
    <property type="project" value="InterPro"/>
</dbReference>
<dbReference type="Proteomes" id="UP000800200">
    <property type="component" value="Unassembled WGS sequence"/>
</dbReference>
<dbReference type="Gene3D" id="3.40.50.300">
    <property type="entry name" value="P-loop containing nucleotide triphosphate hydrolases"/>
    <property type="match status" value="1"/>
</dbReference>
<dbReference type="Pfam" id="PF13424">
    <property type="entry name" value="TPR_12"/>
    <property type="match status" value="2"/>
</dbReference>
<dbReference type="SUPFAM" id="SSF52540">
    <property type="entry name" value="P-loop containing nucleoside triphosphate hydrolases"/>
    <property type="match status" value="1"/>
</dbReference>
<reference evidence="4" key="1">
    <citation type="journal article" date="2020" name="Stud. Mycol.">
        <title>101 Dothideomycetes genomes: a test case for predicting lifestyles and emergence of pathogens.</title>
        <authorList>
            <person name="Haridas S."/>
            <person name="Albert R."/>
            <person name="Binder M."/>
            <person name="Bloem J."/>
            <person name="Labutti K."/>
            <person name="Salamov A."/>
            <person name="Andreopoulos B."/>
            <person name="Baker S."/>
            <person name="Barry K."/>
            <person name="Bills G."/>
            <person name="Bluhm B."/>
            <person name="Cannon C."/>
            <person name="Castanera R."/>
            <person name="Culley D."/>
            <person name="Daum C."/>
            <person name="Ezra D."/>
            <person name="Gonzalez J."/>
            <person name="Henrissat B."/>
            <person name="Kuo A."/>
            <person name="Liang C."/>
            <person name="Lipzen A."/>
            <person name="Lutzoni F."/>
            <person name="Magnuson J."/>
            <person name="Mondo S."/>
            <person name="Nolan M."/>
            <person name="Ohm R."/>
            <person name="Pangilinan J."/>
            <person name="Park H.-J."/>
            <person name="Ramirez L."/>
            <person name="Alfaro M."/>
            <person name="Sun H."/>
            <person name="Tritt A."/>
            <person name="Yoshinaga Y."/>
            <person name="Zwiers L.-H."/>
            <person name="Turgeon B."/>
            <person name="Goodwin S."/>
            <person name="Spatafora J."/>
            <person name="Crous P."/>
            <person name="Grigoriev I."/>
        </authorList>
    </citation>
    <scope>NUCLEOTIDE SEQUENCE</scope>
    <source>
        <strain evidence="4">CBS 207.26</strain>
    </source>
</reference>
<keyword evidence="5" id="KW-1185">Reference proteome</keyword>
<feature type="domain" description="NB-ARC" evidence="2">
    <location>
        <begin position="79"/>
        <end position="237"/>
    </location>
</feature>
<dbReference type="InterPro" id="IPR002182">
    <property type="entry name" value="NB-ARC"/>
</dbReference>
<dbReference type="InterPro" id="IPR027417">
    <property type="entry name" value="P-loop_NTPase"/>
</dbReference>
<protein>
    <submittedName>
        <fullName evidence="4">Uncharacterized protein</fullName>
    </submittedName>
</protein>
<feature type="domain" description="DUF7779" evidence="3">
    <location>
        <begin position="321"/>
        <end position="401"/>
    </location>
</feature>
<dbReference type="Pfam" id="PF13374">
    <property type="entry name" value="TPR_10"/>
    <property type="match status" value="2"/>
</dbReference>
<dbReference type="InterPro" id="IPR011990">
    <property type="entry name" value="TPR-like_helical_dom_sf"/>
</dbReference>
<evidence type="ECO:0000313" key="4">
    <source>
        <dbReference type="EMBL" id="KAF2188819.1"/>
    </source>
</evidence>
<dbReference type="SUPFAM" id="SSF48452">
    <property type="entry name" value="TPR-like"/>
    <property type="match status" value="2"/>
</dbReference>
<dbReference type="Pfam" id="PF25000">
    <property type="entry name" value="DUF7779"/>
    <property type="match status" value="1"/>
</dbReference>
<evidence type="ECO:0000259" key="3">
    <source>
        <dbReference type="Pfam" id="PF25000"/>
    </source>
</evidence>
<evidence type="ECO:0000256" key="1">
    <source>
        <dbReference type="SAM" id="MobiDB-lite"/>
    </source>
</evidence>
<sequence>MQQTSEFNGPIEGHIVIPAPHNAGGTMNFNFGYPPRQDGQSRKRKPFSTVPFAPDPDFVDRPGILAWLRDKCAGPGARAALVGLGGVGKSQIAIRYSYNVRDTLPQMFIFWVHASTRARFEEAYRDIADRLELPGRDNLKIDVLRLVRNWLCDETNGQWMMVLDNVDDVGTFFPKSSESSSVSLAAYLPQSPNGSILITSRNKDAASRLAGGFQNTKEVQTMDKSQGLQLLQNKLQDAAKEEGAADLLRALDYIPLAITQAAAFINRRSRMTALGYLDEFRKNEKKKESLLNWDFGDLRRDLSASNSVVTTWQMSFERIRQERPSAADLLSLMSLFNPQGIPESVLRRYGEKAVGTYNRDEPNDKFNEDFDTLQAYSLIAVTADNDVCEMHALVQFCTQVWLSSSGDAWRWRQKFVELVAQEFPTGQFENWAKCQRLLPHIASLYDVEPTTDDCLKDWAQILSNAAWYMWMMGSYKAAQDVATKALRASERMLGKDNQITLISASILVLVLQAQGKYSEAEKLNRRALEGYEKELGVQHPGTLTSVSNLALVLGYQGKYSEAEKLNRRALEGSEKELGVQHPDTLTSVDNLALVLRYQGKYSEAEKLNRRALEGVSNLALVLGYQGKYSEAEKLNRRALEGYEKELGVQHPDTLTSIYNLAYLLHKQRRYSEAAELYERACGGYQQKLGSQHPTTIACIRHYGDMQQELEHDQLRVNGLLVSNQESKLRTTLSHGGTSSNSKHECK</sequence>
<dbReference type="Gene3D" id="1.25.40.10">
    <property type="entry name" value="Tetratricopeptide repeat domain"/>
    <property type="match status" value="2"/>
</dbReference>
<dbReference type="PANTHER" id="PTHR46082">
    <property type="entry name" value="ATP/GTP-BINDING PROTEIN-RELATED"/>
    <property type="match status" value="1"/>
</dbReference>
<dbReference type="NCBIfam" id="NF040586">
    <property type="entry name" value="FxSxx_TPR"/>
    <property type="match status" value="1"/>
</dbReference>
<evidence type="ECO:0000259" key="2">
    <source>
        <dbReference type="Pfam" id="PF00931"/>
    </source>
</evidence>
<organism evidence="4 5">
    <name type="scientific">Zopfia rhizophila CBS 207.26</name>
    <dbReference type="NCBI Taxonomy" id="1314779"/>
    <lineage>
        <taxon>Eukaryota</taxon>
        <taxon>Fungi</taxon>
        <taxon>Dikarya</taxon>
        <taxon>Ascomycota</taxon>
        <taxon>Pezizomycotina</taxon>
        <taxon>Dothideomycetes</taxon>
        <taxon>Dothideomycetes incertae sedis</taxon>
        <taxon>Zopfiaceae</taxon>
        <taxon>Zopfia</taxon>
    </lineage>
</organism>
<dbReference type="PANTHER" id="PTHR46082:SF6">
    <property type="entry name" value="AAA+ ATPASE DOMAIN-CONTAINING PROTEIN-RELATED"/>
    <property type="match status" value="1"/>
</dbReference>
<dbReference type="AlphaFoldDB" id="A0A6A6EE26"/>
<evidence type="ECO:0000313" key="5">
    <source>
        <dbReference type="Proteomes" id="UP000800200"/>
    </source>
</evidence>
<name>A0A6A6EE26_9PEZI</name>
<dbReference type="EMBL" id="ML994622">
    <property type="protein sequence ID" value="KAF2188819.1"/>
    <property type="molecule type" value="Genomic_DNA"/>
</dbReference>
<dbReference type="InterPro" id="IPR056681">
    <property type="entry name" value="DUF7779"/>
</dbReference>
<gene>
    <name evidence="4" type="ORF">K469DRAFT_702535</name>
</gene>
<feature type="region of interest" description="Disordered" evidence="1">
    <location>
        <begin position="33"/>
        <end position="52"/>
    </location>
</feature>